<dbReference type="EMBL" id="JANPWB010000007">
    <property type="protein sequence ID" value="KAJ1168583.1"/>
    <property type="molecule type" value="Genomic_DNA"/>
</dbReference>
<sequence>MGGRDASRARNRHQVALSDLALMWALGKSQGQQVALGGLALLWALVQWLETGAFFRPSRMVCRSFRVLEAMTPTSLTADRLPYSETSTRLDSSVL</sequence>
<reference evidence="1" key="1">
    <citation type="journal article" date="2022" name="bioRxiv">
        <title>Sequencing and chromosome-scale assembly of the giantPleurodeles waltlgenome.</title>
        <authorList>
            <person name="Brown T."/>
            <person name="Elewa A."/>
            <person name="Iarovenko S."/>
            <person name="Subramanian E."/>
            <person name="Araus A.J."/>
            <person name="Petzold A."/>
            <person name="Susuki M."/>
            <person name="Suzuki K.-i.T."/>
            <person name="Hayashi T."/>
            <person name="Toyoda A."/>
            <person name="Oliveira C."/>
            <person name="Osipova E."/>
            <person name="Leigh N.D."/>
            <person name="Simon A."/>
            <person name="Yun M.H."/>
        </authorList>
    </citation>
    <scope>NUCLEOTIDE SEQUENCE</scope>
    <source>
        <strain evidence="1">20211129_DDA</strain>
        <tissue evidence="1">Liver</tissue>
    </source>
</reference>
<keyword evidence="2" id="KW-1185">Reference proteome</keyword>
<protein>
    <submittedName>
        <fullName evidence="1">Uncharacterized protein</fullName>
    </submittedName>
</protein>
<organism evidence="1 2">
    <name type="scientific">Pleurodeles waltl</name>
    <name type="common">Iberian ribbed newt</name>
    <dbReference type="NCBI Taxonomy" id="8319"/>
    <lineage>
        <taxon>Eukaryota</taxon>
        <taxon>Metazoa</taxon>
        <taxon>Chordata</taxon>
        <taxon>Craniata</taxon>
        <taxon>Vertebrata</taxon>
        <taxon>Euteleostomi</taxon>
        <taxon>Amphibia</taxon>
        <taxon>Batrachia</taxon>
        <taxon>Caudata</taxon>
        <taxon>Salamandroidea</taxon>
        <taxon>Salamandridae</taxon>
        <taxon>Pleurodelinae</taxon>
        <taxon>Pleurodeles</taxon>
    </lineage>
</organism>
<accession>A0AAV7SWQ2</accession>
<evidence type="ECO:0000313" key="2">
    <source>
        <dbReference type="Proteomes" id="UP001066276"/>
    </source>
</evidence>
<dbReference type="AlphaFoldDB" id="A0AAV7SWQ2"/>
<comment type="caution">
    <text evidence="1">The sequence shown here is derived from an EMBL/GenBank/DDBJ whole genome shotgun (WGS) entry which is preliminary data.</text>
</comment>
<dbReference type="Proteomes" id="UP001066276">
    <property type="component" value="Chromosome 4_1"/>
</dbReference>
<name>A0AAV7SWQ2_PLEWA</name>
<gene>
    <name evidence="1" type="ORF">NDU88_000503</name>
</gene>
<evidence type="ECO:0000313" key="1">
    <source>
        <dbReference type="EMBL" id="KAJ1168583.1"/>
    </source>
</evidence>
<proteinExistence type="predicted"/>